<evidence type="ECO:0000256" key="1">
    <source>
        <dbReference type="SAM" id="SignalP"/>
    </source>
</evidence>
<accession>A0A8W8LIV6</accession>
<feature type="signal peptide" evidence="1">
    <location>
        <begin position="1"/>
        <end position="22"/>
    </location>
</feature>
<keyword evidence="1" id="KW-0732">Signal</keyword>
<evidence type="ECO:0000313" key="3">
    <source>
        <dbReference type="Proteomes" id="UP000005408"/>
    </source>
</evidence>
<name>A0A8W8LIV6_MAGGI</name>
<protein>
    <submittedName>
        <fullName evidence="2">Uncharacterized protein</fullName>
    </submittedName>
</protein>
<feature type="chain" id="PRO_5036482297" evidence="1">
    <location>
        <begin position="23"/>
        <end position="189"/>
    </location>
</feature>
<evidence type="ECO:0000313" key="2">
    <source>
        <dbReference type="EnsemblMetazoa" id="G28255.1:cds"/>
    </source>
</evidence>
<dbReference type="Proteomes" id="UP000005408">
    <property type="component" value="Unassembled WGS sequence"/>
</dbReference>
<dbReference type="EnsemblMetazoa" id="G28255.1">
    <property type="protein sequence ID" value="G28255.1:cds"/>
    <property type="gene ID" value="G28255"/>
</dbReference>
<keyword evidence="3" id="KW-1185">Reference proteome</keyword>
<organism evidence="2 3">
    <name type="scientific">Magallana gigas</name>
    <name type="common">Pacific oyster</name>
    <name type="synonym">Crassostrea gigas</name>
    <dbReference type="NCBI Taxonomy" id="29159"/>
    <lineage>
        <taxon>Eukaryota</taxon>
        <taxon>Metazoa</taxon>
        <taxon>Spiralia</taxon>
        <taxon>Lophotrochozoa</taxon>
        <taxon>Mollusca</taxon>
        <taxon>Bivalvia</taxon>
        <taxon>Autobranchia</taxon>
        <taxon>Pteriomorphia</taxon>
        <taxon>Ostreida</taxon>
        <taxon>Ostreoidea</taxon>
        <taxon>Ostreidae</taxon>
        <taxon>Magallana</taxon>
    </lineage>
</organism>
<reference evidence="2" key="1">
    <citation type="submission" date="2022-08" db="UniProtKB">
        <authorList>
            <consortium name="EnsemblMetazoa"/>
        </authorList>
    </citation>
    <scope>IDENTIFICATION</scope>
    <source>
        <strain evidence="2">05x7-T-G4-1.051#20</strain>
    </source>
</reference>
<sequence length="189" mass="21473">MNLSFWCFTILVLQTMMSEIKTQKFYNSSNEKIIMEGLEIIGTYFKEFNNTLADYVSQESQNFQASRKHELKANCRNATVKTSFQEISRKSNLKVIVRNTTEQLSLCFSEEMDQPVPEEVNEICLHKQSIKKSLKNSKAGKFFGENGGGDSISCSVDVKHRLVSMQSVNNTITHTKNYKSAAQNTSSFP</sequence>
<proteinExistence type="predicted"/>
<dbReference type="AlphaFoldDB" id="A0A8W8LIV6"/>